<proteinExistence type="predicted"/>
<keyword evidence="5" id="KW-0136">Cellulose degradation</keyword>
<comment type="catalytic activity">
    <reaction evidence="5">
        <text>[(1-&gt;4)-beta-D-glucosyl]n+m + reduced acceptor + O2 = 4-dehydro-beta-D-glucosyl-[(1-&gt;4)-beta-D-glucosyl]n-1 + [(1-&gt;4)-beta-D-glucosyl]m + acceptor + H2O.</text>
        <dbReference type="EC" id="1.14.99.56"/>
    </reaction>
</comment>
<evidence type="ECO:0000259" key="7">
    <source>
        <dbReference type="Pfam" id="PF03443"/>
    </source>
</evidence>
<dbReference type="GO" id="GO:0030248">
    <property type="term" value="F:cellulose binding"/>
    <property type="evidence" value="ECO:0007669"/>
    <property type="project" value="UniProtKB-UniRule"/>
</dbReference>
<evidence type="ECO:0000256" key="4">
    <source>
        <dbReference type="ARBA" id="ARBA00023157"/>
    </source>
</evidence>
<evidence type="ECO:0000313" key="9">
    <source>
        <dbReference type="Proteomes" id="UP000504638"/>
    </source>
</evidence>
<reference evidence="8 10" key="1">
    <citation type="submission" date="2020-01" db="EMBL/GenBank/DDBJ databases">
        <authorList>
            <consortium name="DOE Joint Genome Institute"/>
            <person name="Haridas S."/>
            <person name="Albert R."/>
            <person name="Binder M."/>
            <person name="Bloem J."/>
            <person name="Labutti K."/>
            <person name="Salamov A."/>
            <person name="Andreopoulos B."/>
            <person name="Baker S.E."/>
            <person name="Barry K."/>
            <person name="Bills G."/>
            <person name="Bluhm B.H."/>
            <person name="Cannon C."/>
            <person name="Castanera R."/>
            <person name="Culley D.E."/>
            <person name="Daum C."/>
            <person name="Ezra D."/>
            <person name="Gonzalez J.B."/>
            <person name="Henrissat B."/>
            <person name="Kuo A."/>
            <person name="Liang C."/>
            <person name="Lipzen A."/>
            <person name="Lutzoni F."/>
            <person name="Magnuson J."/>
            <person name="Mondo S."/>
            <person name="Nolan M."/>
            <person name="Ohm R."/>
            <person name="Pangilinan J."/>
            <person name="Park H.-J."/>
            <person name="Ramirez L."/>
            <person name="Alfaro M."/>
            <person name="Sun H."/>
            <person name="Tritt A."/>
            <person name="Yoshinaga Y."/>
            <person name="Zwiers L.-H."/>
            <person name="Turgeon B.G."/>
            <person name="Goodwin S.B."/>
            <person name="Spatafora J.W."/>
            <person name="Crous P.W."/>
            <person name="Grigoriev I.V."/>
        </authorList>
    </citation>
    <scope>NUCLEOTIDE SEQUENCE</scope>
    <source>
        <strain evidence="8 10">CBS 781.70</strain>
    </source>
</reference>
<dbReference type="GeneID" id="54421268"/>
<comment type="function">
    <text evidence="5">Lytic polysaccharide monooxygenase (LMPO) that depolymerizes crystalline and amorphous polysaccharides via the oxidation of scissile alpha- or beta-(1-4)-glycosidic bonds, yielding C1 and/or C4 oxidation products. Catalysis by LPMOs requires the reduction of the active-site copper from Cu(II) to Cu(I) by a reducing agent and H(2)O(2) or O(2) as a cosubstrate.</text>
</comment>
<dbReference type="PANTHER" id="PTHR33353:SF11">
    <property type="entry name" value="GLYCOSYLHYDROLASE FAMILY 61-7 PROTEIN"/>
    <property type="match status" value="1"/>
</dbReference>
<dbReference type="RefSeq" id="XP_033534347.1">
    <property type="nucleotide sequence ID" value="XM_033680698.1"/>
</dbReference>
<dbReference type="InterPro" id="IPR049892">
    <property type="entry name" value="AA9"/>
</dbReference>
<comment type="cofactor">
    <cofactor evidence="1">
        <name>Cu(2+)</name>
        <dbReference type="ChEBI" id="CHEBI:29036"/>
    </cofactor>
</comment>
<dbReference type="GO" id="GO:0030245">
    <property type="term" value="P:cellulose catabolic process"/>
    <property type="evidence" value="ECO:0007669"/>
    <property type="project" value="UniProtKB-UniRule"/>
</dbReference>
<keyword evidence="5" id="KW-0624">Polysaccharide degradation</keyword>
<evidence type="ECO:0000256" key="2">
    <source>
        <dbReference type="ARBA" id="ARBA00004613"/>
    </source>
</evidence>
<dbReference type="EMBL" id="ML975157">
    <property type="protein sequence ID" value="KAF1812716.1"/>
    <property type="molecule type" value="Genomic_DNA"/>
</dbReference>
<reference evidence="10" key="2">
    <citation type="submission" date="2020-04" db="EMBL/GenBank/DDBJ databases">
        <authorList>
            <consortium name="NCBI Genome Project"/>
        </authorList>
    </citation>
    <scope>NUCLEOTIDE SEQUENCE</scope>
    <source>
        <strain evidence="10">CBS 781.70</strain>
    </source>
</reference>
<evidence type="ECO:0000256" key="6">
    <source>
        <dbReference type="SAM" id="SignalP"/>
    </source>
</evidence>
<gene>
    <name evidence="8 10" type="ORF">P152DRAFT_466548</name>
</gene>
<sequence>MMSLSHLVVATFLCFSLVHGHYIFQTLTIDGQKSQPNQYVRKNTNNNSPVTDLSSPDLRCNVGGATGGSTQTADVRAGATLGFVADQAVYHQGPVTFYMTKVPSASAADGSTPWFKIAEIGPKFSGNSAQWELSQSYSAKIPSCLPAGEYLLRVEQLALHNPGAPPQFYIGCGQIKVTGGGNATPGPLTPIPGHVKASDPGYTVNIYNNFASYTVPGPKVFQC</sequence>
<dbReference type="Proteomes" id="UP000504638">
    <property type="component" value="Unplaced"/>
</dbReference>
<dbReference type="EC" id="1.14.99.56" evidence="5"/>
<comment type="subcellular location">
    <subcellularLocation>
        <location evidence="2 5">Secreted</location>
    </subcellularLocation>
</comment>
<keyword evidence="6" id="KW-0732">Signal</keyword>
<dbReference type="AlphaFoldDB" id="A0A6G1G480"/>
<evidence type="ECO:0000256" key="5">
    <source>
        <dbReference type="RuleBase" id="RU368122"/>
    </source>
</evidence>
<evidence type="ECO:0000313" key="10">
    <source>
        <dbReference type="RefSeq" id="XP_033534347.1"/>
    </source>
</evidence>
<protein>
    <recommendedName>
        <fullName evidence="5">AA9 family lytic polysaccharide monooxygenase</fullName>
        <ecNumber evidence="5">1.14.99.56</ecNumber>
    </recommendedName>
    <alternativeName>
        <fullName evidence="5">Endo-beta-1,4-glucanase</fullName>
    </alternativeName>
    <alternativeName>
        <fullName evidence="5">Glycosyl hydrolase 61 family protein</fullName>
    </alternativeName>
</protein>
<dbReference type="GO" id="GO:0008810">
    <property type="term" value="F:cellulase activity"/>
    <property type="evidence" value="ECO:0007669"/>
    <property type="project" value="UniProtKB-UniRule"/>
</dbReference>
<feature type="domain" description="Auxiliary Activity family 9 catalytic" evidence="7">
    <location>
        <begin position="21"/>
        <end position="211"/>
    </location>
</feature>
<dbReference type="GO" id="GO:0005576">
    <property type="term" value="C:extracellular region"/>
    <property type="evidence" value="ECO:0007669"/>
    <property type="project" value="UniProtKB-SubCell"/>
</dbReference>
<dbReference type="CDD" id="cd21175">
    <property type="entry name" value="LPMO_AA9"/>
    <property type="match status" value="1"/>
</dbReference>
<comment type="domain">
    <text evidence="5">Has a modular structure: an endo-beta-1,4-glucanase catalytic module at the N-terminus, a linker rich in serines and threonines, and a C-terminal carbohydrate-binding module (CBM).</text>
</comment>
<dbReference type="PANTHER" id="PTHR33353">
    <property type="entry name" value="PUTATIVE (AFU_ORTHOLOGUE AFUA_1G12560)-RELATED"/>
    <property type="match status" value="1"/>
</dbReference>
<name>A0A6G1G480_9PEZI</name>
<feature type="chain" id="PRO_5044631821" description="AA9 family lytic polysaccharide monooxygenase" evidence="6">
    <location>
        <begin position="21"/>
        <end position="223"/>
    </location>
</feature>
<keyword evidence="9" id="KW-1185">Reference proteome</keyword>
<accession>A0A6G1G480</accession>
<evidence type="ECO:0000313" key="8">
    <source>
        <dbReference type="EMBL" id="KAF1812716.1"/>
    </source>
</evidence>
<feature type="signal peptide" evidence="6">
    <location>
        <begin position="1"/>
        <end position="20"/>
    </location>
</feature>
<reference evidence="10" key="3">
    <citation type="submission" date="2025-04" db="UniProtKB">
        <authorList>
            <consortium name="RefSeq"/>
        </authorList>
    </citation>
    <scope>IDENTIFICATION</scope>
    <source>
        <strain evidence="10">CBS 781.70</strain>
    </source>
</reference>
<dbReference type="Gene3D" id="2.70.50.70">
    <property type="match status" value="1"/>
</dbReference>
<dbReference type="OrthoDB" id="6038816at2759"/>
<dbReference type="InterPro" id="IPR005103">
    <property type="entry name" value="AA9_LPMO"/>
</dbReference>
<keyword evidence="8 10" id="KW-0378">Hydrolase</keyword>
<organism evidence="8">
    <name type="scientific">Eremomyces bilateralis CBS 781.70</name>
    <dbReference type="NCBI Taxonomy" id="1392243"/>
    <lineage>
        <taxon>Eukaryota</taxon>
        <taxon>Fungi</taxon>
        <taxon>Dikarya</taxon>
        <taxon>Ascomycota</taxon>
        <taxon>Pezizomycotina</taxon>
        <taxon>Dothideomycetes</taxon>
        <taxon>Dothideomycetes incertae sedis</taxon>
        <taxon>Eremomycetales</taxon>
        <taxon>Eremomycetaceae</taxon>
        <taxon>Eremomyces</taxon>
    </lineage>
</organism>
<keyword evidence="4 5" id="KW-1015">Disulfide bond</keyword>
<keyword evidence="5" id="KW-0119">Carbohydrate metabolism</keyword>
<keyword evidence="3 5" id="KW-0964">Secreted</keyword>
<dbReference type="Pfam" id="PF03443">
    <property type="entry name" value="AA9"/>
    <property type="match status" value="1"/>
</dbReference>
<evidence type="ECO:0000256" key="3">
    <source>
        <dbReference type="ARBA" id="ARBA00022525"/>
    </source>
</evidence>
<evidence type="ECO:0000256" key="1">
    <source>
        <dbReference type="ARBA" id="ARBA00001973"/>
    </source>
</evidence>